<sequence>MRNAFYKLPVLGMIVLAAACGGGDKPAETTSDTPQGSADVTPQGSSESAPITTDAPNTTATTAPAQGTVHTVRMTTTQGGASGTFEPATLTVKKGDVIKFVSEGNAAHNVSFPADQNAGKSNLPAPSQYLTAGQSYELQVNLDPGSYNYQCDPHAAMGMNGALTVQ</sequence>
<dbReference type="InterPro" id="IPR008972">
    <property type="entry name" value="Cupredoxin"/>
</dbReference>
<evidence type="ECO:0000256" key="3">
    <source>
        <dbReference type="ARBA" id="ARBA00022982"/>
    </source>
</evidence>
<organism evidence="9">
    <name type="scientific">uncultured Gemmatimonadota bacterium</name>
    <dbReference type="NCBI Taxonomy" id="203437"/>
    <lineage>
        <taxon>Bacteria</taxon>
        <taxon>Pseudomonadati</taxon>
        <taxon>Gemmatimonadota</taxon>
        <taxon>environmental samples</taxon>
    </lineage>
</organism>
<feature type="region of interest" description="Disordered" evidence="6">
    <location>
        <begin position="23"/>
        <end position="70"/>
    </location>
</feature>
<feature type="binding site" evidence="5">
    <location>
        <position position="151"/>
    </location>
    <ligand>
        <name>Cu cation</name>
        <dbReference type="ChEBI" id="CHEBI:23378"/>
    </ligand>
</feature>
<dbReference type="InterPro" id="IPR028871">
    <property type="entry name" value="BlueCu_1_BS"/>
</dbReference>
<protein>
    <recommendedName>
        <fullName evidence="8">Blue (type 1) copper domain-containing protein</fullName>
    </recommendedName>
</protein>
<evidence type="ECO:0000256" key="7">
    <source>
        <dbReference type="SAM" id="SignalP"/>
    </source>
</evidence>
<dbReference type="PRINTS" id="PR00157">
    <property type="entry name" value="PLASTOCYANIN"/>
</dbReference>
<evidence type="ECO:0000256" key="4">
    <source>
        <dbReference type="ARBA" id="ARBA00023008"/>
    </source>
</evidence>
<feature type="binding site" evidence="5">
    <location>
        <position position="154"/>
    </location>
    <ligand>
        <name>Cu cation</name>
        <dbReference type="ChEBI" id="CHEBI:23378"/>
    </ligand>
</feature>
<dbReference type="SUPFAM" id="SSF49503">
    <property type="entry name" value="Cupredoxins"/>
    <property type="match status" value="1"/>
</dbReference>
<keyword evidence="4 5" id="KW-0186">Copper</keyword>
<accession>A0A6J4KKK7</accession>
<dbReference type="GO" id="GO:0009055">
    <property type="term" value="F:electron transfer activity"/>
    <property type="evidence" value="ECO:0007669"/>
    <property type="project" value="InterPro"/>
</dbReference>
<dbReference type="EMBL" id="CADCTW010000059">
    <property type="protein sequence ID" value="CAA9308272.1"/>
    <property type="molecule type" value="Genomic_DNA"/>
</dbReference>
<feature type="domain" description="Blue (type 1) copper" evidence="8">
    <location>
        <begin position="77"/>
        <end position="166"/>
    </location>
</feature>
<dbReference type="PROSITE" id="PS51257">
    <property type="entry name" value="PROKAR_LIPOPROTEIN"/>
    <property type="match status" value="1"/>
</dbReference>
<dbReference type="InterPro" id="IPR002387">
    <property type="entry name" value="Plastocyanin"/>
</dbReference>
<feature type="binding site" evidence="5">
    <location>
        <position position="108"/>
    </location>
    <ligand>
        <name>Cu cation</name>
        <dbReference type="ChEBI" id="CHEBI:23378"/>
    </ligand>
</feature>
<dbReference type="PROSITE" id="PS00196">
    <property type="entry name" value="COPPER_BLUE"/>
    <property type="match status" value="1"/>
</dbReference>
<comment type="cofactor">
    <cofactor evidence="5">
        <name>Cu(2+)</name>
        <dbReference type="ChEBI" id="CHEBI:29036"/>
    </cofactor>
    <text evidence="5">The crystal structure with reduced Cu(1+) has also been determined.</text>
</comment>
<keyword evidence="7" id="KW-0732">Signal</keyword>
<dbReference type="Pfam" id="PF00127">
    <property type="entry name" value="Copper-bind"/>
    <property type="match status" value="1"/>
</dbReference>
<dbReference type="Gene3D" id="2.60.40.420">
    <property type="entry name" value="Cupredoxins - blue copper proteins"/>
    <property type="match status" value="1"/>
</dbReference>
<evidence type="ECO:0000256" key="1">
    <source>
        <dbReference type="ARBA" id="ARBA00022448"/>
    </source>
</evidence>
<evidence type="ECO:0000256" key="6">
    <source>
        <dbReference type="SAM" id="MobiDB-lite"/>
    </source>
</evidence>
<proteinExistence type="predicted"/>
<feature type="compositionally biased region" description="Low complexity" evidence="6">
    <location>
        <begin position="49"/>
        <end position="65"/>
    </location>
</feature>
<evidence type="ECO:0000259" key="8">
    <source>
        <dbReference type="Pfam" id="PF00127"/>
    </source>
</evidence>
<name>A0A6J4KKK7_9BACT</name>
<evidence type="ECO:0000256" key="5">
    <source>
        <dbReference type="PIRSR" id="PIRSR602387-1"/>
    </source>
</evidence>
<feature type="chain" id="PRO_5026939273" description="Blue (type 1) copper domain-containing protein" evidence="7">
    <location>
        <begin position="20"/>
        <end position="166"/>
    </location>
</feature>
<dbReference type="InterPro" id="IPR000923">
    <property type="entry name" value="BlueCu_1"/>
</dbReference>
<feature type="signal peptide" evidence="7">
    <location>
        <begin position="1"/>
        <end position="19"/>
    </location>
</feature>
<dbReference type="AlphaFoldDB" id="A0A6J4KKK7"/>
<feature type="compositionally biased region" description="Polar residues" evidence="6">
    <location>
        <begin position="28"/>
        <end position="48"/>
    </location>
</feature>
<keyword evidence="1" id="KW-0813">Transport</keyword>
<feature type="binding site" evidence="5">
    <location>
        <position position="159"/>
    </location>
    <ligand>
        <name>Cu cation</name>
        <dbReference type="ChEBI" id="CHEBI:23378"/>
    </ligand>
</feature>
<keyword evidence="2 5" id="KW-0479">Metal-binding</keyword>
<reference evidence="9" key="1">
    <citation type="submission" date="2020-02" db="EMBL/GenBank/DDBJ databases">
        <authorList>
            <person name="Meier V. D."/>
        </authorList>
    </citation>
    <scope>NUCLEOTIDE SEQUENCE</scope>
    <source>
        <strain evidence="9">AVDCRST_MAG68</strain>
    </source>
</reference>
<evidence type="ECO:0000256" key="2">
    <source>
        <dbReference type="ARBA" id="ARBA00022723"/>
    </source>
</evidence>
<gene>
    <name evidence="9" type="ORF">AVDCRST_MAG68-1030</name>
</gene>
<keyword evidence="3" id="KW-0249">Electron transport</keyword>
<dbReference type="GO" id="GO:0005507">
    <property type="term" value="F:copper ion binding"/>
    <property type="evidence" value="ECO:0007669"/>
    <property type="project" value="InterPro"/>
</dbReference>
<evidence type="ECO:0000313" key="9">
    <source>
        <dbReference type="EMBL" id="CAA9308272.1"/>
    </source>
</evidence>